<dbReference type="PANTHER" id="PTHR33204:SF37">
    <property type="entry name" value="HTH-TYPE TRANSCRIPTIONAL REGULATOR YODB"/>
    <property type="match status" value="1"/>
</dbReference>
<keyword evidence="2" id="KW-0238">DNA-binding</keyword>
<accession>A0A6M4X3H6</accession>
<evidence type="ECO:0000256" key="3">
    <source>
        <dbReference type="ARBA" id="ARBA00023163"/>
    </source>
</evidence>
<keyword evidence="1" id="KW-0805">Transcription regulation</keyword>
<dbReference type="InterPro" id="IPR036388">
    <property type="entry name" value="WH-like_DNA-bd_sf"/>
</dbReference>
<evidence type="ECO:0000256" key="2">
    <source>
        <dbReference type="ARBA" id="ARBA00023125"/>
    </source>
</evidence>
<evidence type="ECO:0000313" key="6">
    <source>
        <dbReference type="Proteomes" id="UP000502665"/>
    </source>
</evidence>
<keyword evidence="6" id="KW-1185">Reference proteome</keyword>
<evidence type="ECO:0000313" key="5">
    <source>
        <dbReference type="EMBL" id="QJT06195.1"/>
    </source>
</evidence>
<dbReference type="Proteomes" id="UP000502665">
    <property type="component" value="Chromosome"/>
</dbReference>
<evidence type="ECO:0000256" key="1">
    <source>
        <dbReference type="ARBA" id="ARBA00023015"/>
    </source>
</evidence>
<proteinExistence type="predicted"/>
<gene>
    <name evidence="5" type="ORF">G9272_42645</name>
</gene>
<name>A0A6M4X3H6_9ACTN</name>
<reference evidence="5" key="1">
    <citation type="submission" date="2020-03" db="EMBL/GenBank/DDBJ databases">
        <title>Molecular networking-based the target discovery of potent antiproliferative macrolactams: 5/6/7/16 polycyclic ansamycins and glycosylated trienomycin from Streptomyces cacaoi subsp. asoensis.</title>
        <authorList>
            <person name="Liu L.-L."/>
        </authorList>
    </citation>
    <scope>NUCLEOTIDE SEQUENCE [LARGE SCALE GENOMIC DNA]</scope>
    <source>
        <strain evidence="5">H2S5</strain>
    </source>
</reference>
<dbReference type="GO" id="GO:0003677">
    <property type="term" value="F:DNA binding"/>
    <property type="evidence" value="ECO:0007669"/>
    <property type="project" value="UniProtKB-KW"/>
</dbReference>
<dbReference type="PANTHER" id="PTHR33204">
    <property type="entry name" value="TRANSCRIPTIONAL REGULATOR, MARR FAMILY"/>
    <property type="match status" value="1"/>
</dbReference>
<dbReference type="RefSeq" id="WP_171401512.1">
    <property type="nucleotide sequence ID" value="NZ_CP049838.1"/>
</dbReference>
<keyword evidence="3" id="KW-0804">Transcription</keyword>
<organism evidence="5 6">
    <name type="scientific">Streptomyces asoensis</name>
    <dbReference type="NCBI Taxonomy" id="249586"/>
    <lineage>
        <taxon>Bacteria</taxon>
        <taxon>Bacillati</taxon>
        <taxon>Actinomycetota</taxon>
        <taxon>Actinomycetes</taxon>
        <taxon>Kitasatosporales</taxon>
        <taxon>Streptomycetaceae</taxon>
        <taxon>Streptomyces</taxon>
    </lineage>
</organism>
<dbReference type="AlphaFoldDB" id="A0A6M4X3H6"/>
<sequence>MSRGTERVAGMNVFDPQCTSREVLEHATGRWGGLTLAALVEGPLRFAEVRRNVSGVSDRMLWQTLQRLEDDGLVTRTPHPTVARRVDYELTALGRPIAERVCDLIDAIYEQLPGIVAHQRASGAGAAPPAEDPSD</sequence>
<dbReference type="InterPro" id="IPR002577">
    <property type="entry name" value="HTH_HxlR"/>
</dbReference>
<dbReference type="PROSITE" id="PS51118">
    <property type="entry name" value="HTH_HXLR"/>
    <property type="match status" value="1"/>
</dbReference>
<protein>
    <submittedName>
        <fullName evidence="5">Helix-turn-helix transcriptional regulator</fullName>
    </submittedName>
</protein>
<dbReference type="SUPFAM" id="SSF46785">
    <property type="entry name" value="Winged helix' DNA-binding domain"/>
    <property type="match status" value="1"/>
</dbReference>
<dbReference type="Pfam" id="PF01638">
    <property type="entry name" value="HxlR"/>
    <property type="match status" value="1"/>
</dbReference>
<evidence type="ECO:0000259" key="4">
    <source>
        <dbReference type="PROSITE" id="PS51118"/>
    </source>
</evidence>
<feature type="domain" description="HTH hxlR-type" evidence="4">
    <location>
        <begin position="18"/>
        <end position="116"/>
    </location>
</feature>
<dbReference type="Gene3D" id="1.10.10.10">
    <property type="entry name" value="Winged helix-like DNA-binding domain superfamily/Winged helix DNA-binding domain"/>
    <property type="match status" value="1"/>
</dbReference>
<dbReference type="InterPro" id="IPR036390">
    <property type="entry name" value="WH_DNA-bd_sf"/>
</dbReference>
<dbReference type="EMBL" id="CP049838">
    <property type="protein sequence ID" value="QJT06195.1"/>
    <property type="molecule type" value="Genomic_DNA"/>
</dbReference>